<dbReference type="InterPro" id="IPR036875">
    <property type="entry name" value="Znf_CCHC_sf"/>
</dbReference>
<dbReference type="Gene3D" id="4.10.60.10">
    <property type="entry name" value="Zinc finger, CCHC-type"/>
    <property type="match status" value="1"/>
</dbReference>
<dbReference type="PANTHER" id="PTHR46890:SF48">
    <property type="entry name" value="RNA-DIRECTED DNA POLYMERASE"/>
    <property type="match status" value="1"/>
</dbReference>
<dbReference type="OrthoDB" id="1745081at2759"/>
<dbReference type="Proteomes" id="UP001153555">
    <property type="component" value="Unassembled WGS sequence"/>
</dbReference>
<comment type="caution">
    <text evidence="2">The sequence shown here is derived from an EMBL/GenBank/DDBJ whole genome shotgun (WGS) entry which is preliminary data.</text>
</comment>
<dbReference type="AlphaFoldDB" id="A0A9N7MIX5"/>
<sequence length="287" mass="31733">VTAKILAVRMKPCVFMCVSDNQAAFIPGRQLMDNVVIAQEVVHFLNRHRSGKRGFMLVKLDMEKAYDRIEWVCVRKVMLRMGSNSKFVDWVWACISCTSFYFNLSGELRGYVNATRAYEEDYVFCHARRSFCARACSQDDGIFSEIDVLGGNIDGDAKIDIILHSLPKSYENFRLNEIMNKKGYTLSELLTDLVAAEGLMGKGPHAHVSVEAEPSLSKGRKKKIKQVQKMSSGTSGSSGNGGSKAAPSGGVVKPKGKCFKYNKTGHWKTDCPLKDVPGTSLALVVET</sequence>
<feature type="non-terminal residue" evidence="2">
    <location>
        <position position="1"/>
    </location>
</feature>
<reference evidence="2" key="1">
    <citation type="submission" date="2019-12" db="EMBL/GenBank/DDBJ databases">
        <authorList>
            <person name="Scholes J."/>
        </authorList>
    </citation>
    <scope>NUCLEOTIDE SEQUENCE</scope>
</reference>
<keyword evidence="3" id="KW-1185">Reference proteome</keyword>
<evidence type="ECO:0008006" key="4">
    <source>
        <dbReference type="Google" id="ProtNLM"/>
    </source>
</evidence>
<proteinExistence type="predicted"/>
<name>A0A9N7MIX5_STRHE</name>
<evidence type="ECO:0000256" key="1">
    <source>
        <dbReference type="SAM" id="MobiDB-lite"/>
    </source>
</evidence>
<feature type="region of interest" description="Disordered" evidence="1">
    <location>
        <begin position="207"/>
        <end position="250"/>
    </location>
</feature>
<dbReference type="PANTHER" id="PTHR46890">
    <property type="entry name" value="NON-LTR RETROLELEMENT REVERSE TRANSCRIPTASE-LIKE PROTEIN-RELATED"/>
    <property type="match status" value="1"/>
</dbReference>
<accession>A0A9N7MIX5</accession>
<feature type="non-terminal residue" evidence="2">
    <location>
        <position position="287"/>
    </location>
</feature>
<dbReference type="GO" id="GO:0003676">
    <property type="term" value="F:nucleic acid binding"/>
    <property type="evidence" value="ECO:0007669"/>
    <property type="project" value="InterPro"/>
</dbReference>
<evidence type="ECO:0000313" key="3">
    <source>
        <dbReference type="Proteomes" id="UP001153555"/>
    </source>
</evidence>
<dbReference type="EMBL" id="CACSLK010000214">
    <property type="protein sequence ID" value="CAA0806009.1"/>
    <property type="molecule type" value="Genomic_DNA"/>
</dbReference>
<evidence type="ECO:0000313" key="2">
    <source>
        <dbReference type="EMBL" id="CAA0806009.1"/>
    </source>
</evidence>
<dbReference type="InterPro" id="IPR052343">
    <property type="entry name" value="Retrotransposon-Effector_Assoc"/>
</dbReference>
<gene>
    <name evidence="2" type="ORF">SHERM_00913</name>
</gene>
<dbReference type="SUPFAM" id="SSF57756">
    <property type="entry name" value="Retrovirus zinc finger-like domains"/>
    <property type="match status" value="1"/>
</dbReference>
<dbReference type="GO" id="GO:0008270">
    <property type="term" value="F:zinc ion binding"/>
    <property type="evidence" value="ECO:0007669"/>
    <property type="project" value="InterPro"/>
</dbReference>
<protein>
    <recommendedName>
        <fullName evidence="4">Reverse transcriptase domain-containing protein</fullName>
    </recommendedName>
</protein>
<organism evidence="2 3">
    <name type="scientific">Striga hermonthica</name>
    <name type="common">Purple witchweed</name>
    <name type="synonym">Buchnera hermonthica</name>
    <dbReference type="NCBI Taxonomy" id="68872"/>
    <lineage>
        <taxon>Eukaryota</taxon>
        <taxon>Viridiplantae</taxon>
        <taxon>Streptophyta</taxon>
        <taxon>Embryophyta</taxon>
        <taxon>Tracheophyta</taxon>
        <taxon>Spermatophyta</taxon>
        <taxon>Magnoliopsida</taxon>
        <taxon>eudicotyledons</taxon>
        <taxon>Gunneridae</taxon>
        <taxon>Pentapetalae</taxon>
        <taxon>asterids</taxon>
        <taxon>lamiids</taxon>
        <taxon>Lamiales</taxon>
        <taxon>Orobanchaceae</taxon>
        <taxon>Buchnereae</taxon>
        <taxon>Striga</taxon>
    </lineage>
</organism>